<feature type="compositionally biased region" description="Basic residues" evidence="4">
    <location>
        <begin position="700"/>
        <end position="710"/>
    </location>
</feature>
<proteinExistence type="predicted"/>
<keyword evidence="2" id="KW-0238">DNA-binding</keyword>
<organism evidence="7 8">
    <name type="scientific">Didymella glomerata</name>
    <dbReference type="NCBI Taxonomy" id="749621"/>
    <lineage>
        <taxon>Eukaryota</taxon>
        <taxon>Fungi</taxon>
        <taxon>Dikarya</taxon>
        <taxon>Ascomycota</taxon>
        <taxon>Pezizomycotina</taxon>
        <taxon>Dothideomycetes</taxon>
        <taxon>Pleosporomycetidae</taxon>
        <taxon>Pleosporales</taxon>
        <taxon>Pleosporineae</taxon>
        <taxon>Didymellaceae</taxon>
        <taxon>Didymella</taxon>
    </lineage>
</organism>
<comment type="subcellular location">
    <subcellularLocation>
        <location evidence="1">Nucleus</location>
    </subcellularLocation>
</comment>
<dbReference type="EMBL" id="JAPEUV010000227">
    <property type="protein sequence ID" value="KAJ4330105.1"/>
    <property type="molecule type" value="Genomic_DNA"/>
</dbReference>
<evidence type="ECO:0008006" key="9">
    <source>
        <dbReference type="Google" id="ProtNLM"/>
    </source>
</evidence>
<evidence type="ECO:0000256" key="2">
    <source>
        <dbReference type="ARBA" id="ARBA00023125"/>
    </source>
</evidence>
<feature type="region of interest" description="Disordered" evidence="4">
    <location>
        <begin position="655"/>
        <end position="733"/>
    </location>
</feature>
<feature type="region of interest" description="Disordered" evidence="4">
    <location>
        <begin position="1"/>
        <end position="414"/>
    </location>
</feature>
<feature type="domain" description="HTH myb-type" evidence="6">
    <location>
        <begin position="523"/>
        <end position="572"/>
    </location>
</feature>
<feature type="compositionally biased region" description="Low complexity" evidence="4">
    <location>
        <begin position="221"/>
        <end position="232"/>
    </location>
</feature>
<name>A0A9W9BVK0_9PLEO</name>
<dbReference type="CDD" id="cd00167">
    <property type="entry name" value="SANT"/>
    <property type="match status" value="1"/>
</dbReference>
<evidence type="ECO:0000256" key="3">
    <source>
        <dbReference type="ARBA" id="ARBA00023242"/>
    </source>
</evidence>
<accession>A0A9W9BVK0</accession>
<feature type="domain" description="Myb-like" evidence="5">
    <location>
        <begin position="519"/>
        <end position="568"/>
    </location>
</feature>
<comment type="caution">
    <text evidence="7">The sequence shown here is derived from an EMBL/GenBank/DDBJ whole genome shotgun (WGS) entry which is preliminary data.</text>
</comment>
<dbReference type="PANTHER" id="PTHR46380:SF2">
    <property type="entry name" value="CYCLIN-D-BINDING MYB-LIKE TRANSCRIPTION FACTOR 1"/>
    <property type="match status" value="1"/>
</dbReference>
<dbReference type="PROSITE" id="PS51294">
    <property type="entry name" value="HTH_MYB"/>
    <property type="match status" value="1"/>
</dbReference>
<reference evidence="7" key="1">
    <citation type="submission" date="2022-10" db="EMBL/GenBank/DDBJ databases">
        <title>Tapping the CABI collections for fungal endophytes: first genome assemblies for Collariella, Neodidymelliopsis, Ascochyta clinopodiicola, Didymella pomorum, Didymosphaeria variabile, Neocosmospora piperis and Neocucurbitaria cava.</title>
        <authorList>
            <person name="Hill R."/>
        </authorList>
    </citation>
    <scope>NUCLEOTIDE SEQUENCE</scope>
    <source>
        <strain evidence="7">IMI 360193</strain>
    </source>
</reference>
<dbReference type="SUPFAM" id="SSF46689">
    <property type="entry name" value="Homeodomain-like"/>
    <property type="match status" value="1"/>
</dbReference>
<feature type="compositionally biased region" description="Basic residues" evidence="4">
    <location>
        <begin position="250"/>
        <end position="260"/>
    </location>
</feature>
<feature type="region of interest" description="Disordered" evidence="4">
    <location>
        <begin position="419"/>
        <end position="438"/>
    </location>
</feature>
<dbReference type="InterPro" id="IPR001005">
    <property type="entry name" value="SANT/Myb"/>
</dbReference>
<dbReference type="AlphaFoldDB" id="A0A9W9BVK0"/>
<dbReference type="PANTHER" id="PTHR46380">
    <property type="entry name" value="CYCLIN-D-BINDING MYB-LIKE TRANSCRIPTION FACTOR 1"/>
    <property type="match status" value="1"/>
</dbReference>
<dbReference type="GO" id="GO:0000976">
    <property type="term" value="F:transcription cis-regulatory region binding"/>
    <property type="evidence" value="ECO:0007669"/>
    <property type="project" value="TreeGrafter"/>
</dbReference>
<dbReference type="Pfam" id="PF00249">
    <property type="entry name" value="Myb_DNA-binding"/>
    <property type="match status" value="1"/>
</dbReference>
<feature type="compositionally biased region" description="Basic residues" evidence="4">
    <location>
        <begin position="142"/>
        <end position="151"/>
    </location>
</feature>
<gene>
    <name evidence="7" type="ORF">N0V87_010303</name>
</gene>
<feature type="compositionally biased region" description="Polar residues" evidence="4">
    <location>
        <begin position="117"/>
        <end position="129"/>
    </location>
</feature>
<keyword evidence="8" id="KW-1185">Reference proteome</keyword>
<evidence type="ECO:0000259" key="6">
    <source>
        <dbReference type="PROSITE" id="PS51294"/>
    </source>
</evidence>
<dbReference type="GO" id="GO:0005634">
    <property type="term" value="C:nucleus"/>
    <property type="evidence" value="ECO:0007669"/>
    <property type="project" value="UniProtKB-SubCell"/>
</dbReference>
<feature type="compositionally biased region" description="Basic and acidic residues" evidence="4">
    <location>
        <begin position="419"/>
        <end position="429"/>
    </location>
</feature>
<feature type="compositionally biased region" description="Basic and acidic residues" evidence="4">
    <location>
        <begin position="10"/>
        <end position="25"/>
    </location>
</feature>
<dbReference type="OrthoDB" id="39591at2759"/>
<feature type="compositionally biased region" description="Basic and acidic residues" evidence="4">
    <location>
        <begin position="50"/>
        <end position="63"/>
    </location>
</feature>
<evidence type="ECO:0000313" key="8">
    <source>
        <dbReference type="Proteomes" id="UP001140562"/>
    </source>
</evidence>
<dbReference type="PROSITE" id="PS50090">
    <property type="entry name" value="MYB_LIKE"/>
    <property type="match status" value="1"/>
</dbReference>
<feature type="compositionally biased region" description="Basic and acidic residues" evidence="4">
    <location>
        <begin position="711"/>
        <end position="721"/>
    </location>
</feature>
<dbReference type="SMART" id="SM00717">
    <property type="entry name" value="SANT"/>
    <property type="match status" value="3"/>
</dbReference>
<dbReference type="Proteomes" id="UP001140562">
    <property type="component" value="Unassembled WGS sequence"/>
</dbReference>
<evidence type="ECO:0000256" key="1">
    <source>
        <dbReference type="ARBA" id="ARBA00004123"/>
    </source>
</evidence>
<protein>
    <recommendedName>
        <fullName evidence="9">Myb-like domain-containing protein</fullName>
    </recommendedName>
</protein>
<sequence>MDDEAAAEQLRSEARASYSAHHDDNAIPLNLDGTNSPETNKKKSKKLRKLEKLARMGRSDRPKKSDRKHLAASQTSPPQLPTYAPTSSQAFIAESPSKRQILLSTAPSTKIEVPDSQVANGVSTSTPATSGLPASPDDTKSRPAKRKRKRHAEVEAQDEIIPATPQEAAEEGQSSPKRHKKHQSQTSVHSVHDGAQEIAATSGVMRDVSSQPASREEQVSAAPAPLTPKALLQNLKAERSQRSQGGQPSRKPHTSPQRKQKAAETTTVDMDIEEHMADVDGELPNVTGADNAERTSPASESLDKRKKKTKKNKHVLDAPELDWEAPARGLEDGPSQLSIFDDVEATEPIESIELIESNRKEKKRRRKLIKSEDVSSSSRYSVGGLPKSPTKRPSKNDPNKNYERARADDDRTAADRALEASRDLGHPPELRAGGDYSSDEEELLRRAIRDFQQREALETADLVQIIQWMPTKEDLTVENTSDQAETELKKQSAAFWEEVKSTGLRRKMKNVKDHVRATYHTYRRGPWSTDEDDELTRLVELHPNQWKVIATHMHRLRGDVFNRWKDYVQHGSDRMTKRWSVEEEENFVKVLSTVIQRIEDDRAEAGKPPLDDYLSSLNWTQVCTEMGNTRSRLQCQYKLRQMRARVPSPTFDLEIRPRRTAPLDEIDDEPAGVDGDEAETVTYAEESKKSKRHSGADKIKKQKKQAAKLAKRNDFKSKELVTESDNAEGEPEV</sequence>
<feature type="compositionally biased region" description="Basic residues" evidence="4">
    <location>
        <begin position="304"/>
        <end position="313"/>
    </location>
</feature>
<dbReference type="InterPro" id="IPR017930">
    <property type="entry name" value="Myb_dom"/>
</dbReference>
<dbReference type="InterPro" id="IPR051651">
    <property type="entry name" value="DMTF1_DNA-bind_reg"/>
</dbReference>
<evidence type="ECO:0000259" key="5">
    <source>
        <dbReference type="PROSITE" id="PS50090"/>
    </source>
</evidence>
<feature type="compositionally biased region" description="Acidic residues" evidence="4">
    <location>
        <begin position="664"/>
        <end position="679"/>
    </location>
</feature>
<dbReference type="GO" id="GO:0003700">
    <property type="term" value="F:DNA-binding transcription factor activity"/>
    <property type="evidence" value="ECO:0007669"/>
    <property type="project" value="TreeGrafter"/>
</dbReference>
<evidence type="ECO:0000313" key="7">
    <source>
        <dbReference type="EMBL" id="KAJ4330105.1"/>
    </source>
</evidence>
<dbReference type="Gene3D" id="1.10.10.60">
    <property type="entry name" value="Homeodomain-like"/>
    <property type="match status" value="1"/>
</dbReference>
<dbReference type="InterPro" id="IPR009057">
    <property type="entry name" value="Homeodomain-like_sf"/>
</dbReference>
<evidence type="ECO:0000256" key="4">
    <source>
        <dbReference type="SAM" id="MobiDB-lite"/>
    </source>
</evidence>
<feature type="compositionally biased region" description="Basic and acidic residues" evidence="4">
    <location>
        <begin position="394"/>
        <end position="414"/>
    </location>
</feature>
<keyword evidence="3" id="KW-0539">Nucleus</keyword>